<sequence>MKRIKKISLLIVAIFFLGNMQIVQGIEKEGKIHKNIYVENIDLSNLTNKEAMYKINKIIEENNKVKLNFNEKVYELNLDDIGVKYKVKKAVDDAYDIGRQDSFINDIKTKVSLDLGHKKIIKLEYTYSDEKLEKYIDTISNDFYVQPINATAKIENGLVITTKEKVGQRLNKGKLKNEIINNIKNIYGETVQITVQNIEPRYKESQLSQIDTVLGTYETSFNGKILNRVNNIKIASDATTNVLIGSGEEFSFNSIILNSNCVNKMKEAPVIVNGKLENGLGGGICQVSSTIYNAALYAGMNITSVKNHTIPSAYISKGRDATVSLGDIDFKFKNKFKTPVLIYNEVYENRIVSTIYGNKEDKKEIEITTEIVEILPNKVVRKNSEEMYEGEKFVEQDGRVGYKVNTFRIYKLGKDISKELVYESFYPPKDKVIIHGTKKKIIKKKEIIEENNHKDINKKSKIKTEIV</sequence>
<protein>
    <submittedName>
        <fullName evidence="3">VanW family protein</fullName>
    </submittedName>
</protein>
<feature type="domain" description="G5" evidence="2">
    <location>
        <begin position="361"/>
        <end position="439"/>
    </location>
</feature>
<dbReference type="EMBL" id="JACRWE010000005">
    <property type="protein sequence ID" value="MBC5997442.1"/>
    <property type="molecule type" value="Genomic_DNA"/>
</dbReference>
<dbReference type="PANTHER" id="PTHR35788">
    <property type="entry name" value="EXPORTED PROTEIN-RELATED"/>
    <property type="match status" value="1"/>
</dbReference>
<dbReference type="InterPro" id="IPR011098">
    <property type="entry name" value="G5_dom"/>
</dbReference>
<accession>A0ABR7JR99</accession>
<evidence type="ECO:0000259" key="2">
    <source>
        <dbReference type="PROSITE" id="PS51109"/>
    </source>
</evidence>
<dbReference type="Pfam" id="PF07501">
    <property type="entry name" value="G5"/>
    <property type="match status" value="1"/>
</dbReference>
<dbReference type="Pfam" id="PF04294">
    <property type="entry name" value="VanW"/>
    <property type="match status" value="1"/>
</dbReference>
<dbReference type="SMART" id="SM01208">
    <property type="entry name" value="G5"/>
    <property type="match status" value="1"/>
</dbReference>
<comment type="caution">
    <text evidence="3">The sequence shown here is derived from an EMBL/GenBank/DDBJ whole genome shotgun (WGS) entry which is preliminary data.</text>
</comment>
<dbReference type="PROSITE" id="PS51109">
    <property type="entry name" value="G5"/>
    <property type="match status" value="1"/>
</dbReference>
<dbReference type="Pfam" id="PF12229">
    <property type="entry name" value="PG_binding_4"/>
    <property type="match status" value="1"/>
</dbReference>
<dbReference type="Gene3D" id="2.20.230.10">
    <property type="entry name" value="Resuscitation-promoting factor rpfb"/>
    <property type="match status" value="1"/>
</dbReference>
<dbReference type="InterPro" id="IPR022029">
    <property type="entry name" value="YoaR-like_PG-bd"/>
</dbReference>
<evidence type="ECO:0000313" key="4">
    <source>
        <dbReference type="Proteomes" id="UP000609849"/>
    </source>
</evidence>
<dbReference type="Proteomes" id="UP000609849">
    <property type="component" value="Unassembled WGS sequence"/>
</dbReference>
<name>A0ABR7JR99_9FIRM</name>
<organism evidence="3 4">
    <name type="scientific">Romboutsia faecis</name>
    <dbReference type="NCBI Taxonomy" id="2764597"/>
    <lineage>
        <taxon>Bacteria</taxon>
        <taxon>Bacillati</taxon>
        <taxon>Bacillota</taxon>
        <taxon>Clostridia</taxon>
        <taxon>Peptostreptococcales</taxon>
        <taxon>Peptostreptococcaceae</taxon>
        <taxon>Romboutsia</taxon>
    </lineage>
</organism>
<keyword evidence="4" id="KW-1185">Reference proteome</keyword>
<evidence type="ECO:0000256" key="1">
    <source>
        <dbReference type="ARBA" id="ARBA00022729"/>
    </source>
</evidence>
<keyword evidence="1" id="KW-0732">Signal</keyword>
<dbReference type="InterPro" id="IPR052913">
    <property type="entry name" value="Glycopeptide_resist_protein"/>
</dbReference>
<dbReference type="PANTHER" id="PTHR35788:SF1">
    <property type="entry name" value="EXPORTED PROTEIN"/>
    <property type="match status" value="1"/>
</dbReference>
<gene>
    <name evidence="3" type="ORF">H8923_11765</name>
</gene>
<dbReference type="InterPro" id="IPR007391">
    <property type="entry name" value="Vancomycin_resist_VanW"/>
</dbReference>
<evidence type="ECO:0000313" key="3">
    <source>
        <dbReference type="EMBL" id="MBC5997442.1"/>
    </source>
</evidence>
<reference evidence="3 4" key="1">
    <citation type="submission" date="2020-08" db="EMBL/GenBank/DDBJ databases">
        <authorList>
            <person name="Liu C."/>
            <person name="Sun Q."/>
        </authorList>
    </citation>
    <scope>NUCLEOTIDE SEQUENCE [LARGE SCALE GENOMIC DNA]</scope>
    <source>
        <strain evidence="3 4">NSJ-18</strain>
    </source>
</reference>
<proteinExistence type="predicted"/>
<dbReference type="RefSeq" id="WP_172976730.1">
    <property type="nucleotide sequence ID" value="NZ_JACRWE010000005.1"/>
</dbReference>